<evidence type="ECO:0000256" key="5">
    <source>
        <dbReference type="ARBA" id="ARBA00022676"/>
    </source>
</evidence>
<protein>
    <recommendedName>
        <fullName evidence="4">N-acetylgalactosaminide beta-1,3-galactosyltransferase</fullName>
        <ecNumber evidence="4">2.4.1.122</ecNumber>
    </recommendedName>
</protein>
<keyword evidence="12" id="KW-0732">Signal</keyword>
<keyword evidence="9" id="KW-0735">Signal-anchor</keyword>
<keyword evidence="6" id="KW-0808">Transferase</keyword>
<evidence type="ECO:0000256" key="8">
    <source>
        <dbReference type="ARBA" id="ARBA00022741"/>
    </source>
</evidence>
<organism evidence="14 15">
    <name type="scientific">Cymbomonas tetramitiformis</name>
    <dbReference type="NCBI Taxonomy" id="36881"/>
    <lineage>
        <taxon>Eukaryota</taxon>
        <taxon>Viridiplantae</taxon>
        <taxon>Chlorophyta</taxon>
        <taxon>Pyramimonadophyceae</taxon>
        <taxon>Pyramimonadales</taxon>
        <taxon>Pyramimonadaceae</taxon>
        <taxon>Cymbomonas</taxon>
    </lineage>
</organism>
<feature type="signal peptide" evidence="12">
    <location>
        <begin position="1"/>
        <end position="20"/>
    </location>
</feature>
<reference evidence="14 15" key="1">
    <citation type="journal article" date="2015" name="Genome Biol. Evol.">
        <title>Comparative Genomics of a Bacterivorous Green Alga Reveals Evolutionary Causalities and Consequences of Phago-Mixotrophic Mode of Nutrition.</title>
        <authorList>
            <person name="Burns J.A."/>
            <person name="Paasch A."/>
            <person name="Narechania A."/>
            <person name="Kim E."/>
        </authorList>
    </citation>
    <scope>NUCLEOTIDE SEQUENCE [LARGE SCALE GENOMIC DNA]</scope>
    <source>
        <strain evidence="14 15">PLY_AMNH</strain>
    </source>
</reference>
<evidence type="ECO:0000256" key="9">
    <source>
        <dbReference type="ARBA" id="ARBA00022968"/>
    </source>
</evidence>
<evidence type="ECO:0000259" key="13">
    <source>
        <dbReference type="Pfam" id="PF02434"/>
    </source>
</evidence>
<evidence type="ECO:0000256" key="7">
    <source>
        <dbReference type="ARBA" id="ARBA00022692"/>
    </source>
</evidence>
<name>A0AAE0GTD8_9CHLO</name>
<keyword evidence="7" id="KW-0812">Transmembrane</keyword>
<dbReference type="Proteomes" id="UP001190700">
    <property type="component" value="Unassembled WGS sequence"/>
</dbReference>
<dbReference type="InterPro" id="IPR003378">
    <property type="entry name" value="Fringe-like_glycosylTrfase"/>
</dbReference>
<evidence type="ECO:0000256" key="2">
    <source>
        <dbReference type="ARBA" id="ARBA00004922"/>
    </source>
</evidence>
<evidence type="ECO:0000256" key="3">
    <source>
        <dbReference type="ARBA" id="ARBA00006462"/>
    </source>
</evidence>
<keyword evidence="11" id="KW-0472">Membrane</keyword>
<dbReference type="InterPro" id="IPR026050">
    <property type="entry name" value="C1GALT1/C1GALT1_chp1"/>
</dbReference>
<keyword evidence="15" id="KW-1185">Reference proteome</keyword>
<dbReference type="GO" id="GO:0000166">
    <property type="term" value="F:nucleotide binding"/>
    <property type="evidence" value="ECO:0007669"/>
    <property type="project" value="UniProtKB-KW"/>
</dbReference>
<evidence type="ECO:0000256" key="4">
    <source>
        <dbReference type="ARBA" id="ARBA00012557"/>
    </source>
</evidence>
<evidence type="ECO:0000313" key="14">
    <source>
        <dbReference type="EMBL" id="KAK3283994.1"/>
    </source>
</evidence>
<gene>
    <name evidence="14" type="ORF">CYMTET_8337</name>
</gene>
<comment type="caution">
    <text evidence="14">The sequence shown here is derived from an EMBL/GenBank/DDBJ whole genome shotgun (WGS) entry which is preliminary data.</text>
</comment>
<dbReference type="Gene3D" id="3.90.550.50">
    <property type="match status" value="1"/>
</dbReference>
<dbReference type="PANTHER" id="PTHR23033">
    <property type="entry name" value="BETA1,3-GALACTOSYLTRANSFERASE"/>
    <property type="match status" value="1"/>
</dbReference>
<evidence type="ECO:0000256" key="1">
    <source>
        <dbReference type="ARBA" id="ARBA00004606"/>
    </source>
</evidence>
<evidence type="ECO:0000256" key="6">
    <source>
        <dbReference type="ARBA" id="ARBA00022679"/>
    </source>
</evidence>
<proteinExistence type="inferred from homology"/>
<feature type="chain" id="PRO_5041947354" description="N-acetylgalactosaminide beta-1,3-galactosyltransferase" evidence="12">
    <location>
        <begin position="21"/>
        <end position="276"/>
    </location>
</feature>
<accession>A0AAE0GTD8</accession>
<dbReference type="GO" id="GO:0016263">
    <property type="term" value="F:glycoprotein-N-acetylgalactosamine 3-beta-galactosyltransferase activity"/>
    <property type="evidence" value="ECO:0007669"/>
    <property type="project" value="UniProtKB-EC"/>
</dbReference>
<keyword evidence="10" id="KW-1133">Transmembrane helix</keyword>
<feature type="domain" description="Fringe-like glycosyltransferase" evidence="13">
    <location>
        <begin position="149"/>
        <end position="259"/>
    </location>
</feature>
<dbReference type="EC" id="2.4.1.122" evidence="4"/>
<keyword evidence="5" id="KW-0328">Glycosyltransferase</keyword>
<dbReference type="GO" id="GO:0016020">
    <property type="term" value="C:membrane"/>
    <property type="evidence" value="ECO:0007669"/>
    <property type="project" value="UniProtKB-SubCell"/>
</dbReference>
<comment type="pathway">
    <text evidence="2">Protein modification; protein glycosylation.</text>
</comment>
<keyword evidence="8" id="KW-0547">Nucleotide-binding</keyword>
<evidence type="ECO:0000256" key="10">
    <source>
        <dbReference type="ARBA" id="ARBA00022989"/>
    </source>
</evidence>
<evidence type="ECO:0000256" key="12">
    <source>
        <dbReference type="SAM" id="SignalP"/>
    </source>
</evidence>
<dbReference type="Pfam" id="PF02434">
    <property type="entry name" value="Fringe"/>
    <property type="match status" value="1"/>
</dbReference>
<comment type="similarity">
    <text evidence="3">Belongs to the glycosyltransferase 31 family. Beta3-Gal-T subfamily.</text>
</comment>
<dbReference type="AlphaFoldDB" id="A0AAE0GTD8"/>
<comment type="subcellular location">
    <subcellularLocation>
        <location evidence="1">Membrane</location>
        <topology evidence="1">Single-pass type II membrane protein</topology>
    </subcellularLocation>
</comment>
<evidence type="ECO:0000313" key="15">
    <source>
        <dbReference type="Proteomes" id="UP001190700"/>
    </source>
</evidence>
<dbReference type="EMBL" id="LGRX02002552">
    <property type="protein sequence ID" value="KAK3283994.1"/>
    <property type="molecule type" value="Genomic_DNA"/>
</dbReference>
<sequence>MRRPHEKVLLFSCCCLLLWQIEDLRHQIARRGVASLDKPNHLLHDLAESSEMKGSASNSLNLSFRTSAVAQKVSSAVPAALNEVFSDTGNGTELSLEEIAFTVISHYPERVYKQRSTWLHGALEALVLRKQGRVSTGDFVRAVLRAREMYPAKLWYFICDDDTYVYVDSLRAYLQGMPHTEPIAIGKKDGGSMRSARCRGARSENGIKNSYLKTGWLNGGAGIAISRTLAYRITEDDLHFYESGWADTGSDVAFGCVIQVRPMCWNSIEGNLQKRA</sequence>
<evidence type="ECO:0000256" key="11">
    <source>
        <dbReference type="ARBA" id="ARBA00023136"/>
    </source>
</evidence>